<dbReference type="STRING" id="51511.ENSCSAVP00000020089"/>
<dbReference type="GeneTree" id="ENSGT00530000063960"/>
<dbReference type="Gene3D" id="3.40.50.1820">
    <property type="entry name" value="alpha/beta hydrolase"/>
    <property type="match status" value="1"/>
</dbReference>
<dbReference type="eggNOG" id="KOG1454">
    <property type="taxonomic scope" value="Eukaryota"/>
</dbReference>
<dbReference type="InterPro" id="IPR000073">
    <property type="entry name" value="AB_hydrolase_1"/>
</dbReference>
<dbReference type="InterPro" id="IPR029058">
    <property type="entry name" value="AB_hydrolase_fold"/>
</dbReference>
<reference evidence="5" key="3">
    <citation type="submission" date="2025-09" db="UniProtKB">
        <authorList>
            <consortium name="Ensembl"/>
        </authorList>
    </citation>
    <scope>IDENTIFICATION</scope>
</reference>
<evidence type="ECO:0000313" key="5">
    <source>
        <dbReference type="Ensembl" id="ENSCSAVP00000020089.1"/>
    </source>
</evidence>
<accession>H2ZR73</accession>
<dbReference type="InParanoid" id="H2ZR73"/>
<dbReference type="AlphaFoldDB" id="H2ZR73"/>
<dbReference type="InterPro" id="IPR050266">
    <property type="entry name" value="AB_hydrolase_sf"/>
</dbReference>
<evidence type="ECO:0000313" key="6">
    <source>
        <dbReference type="Proteomes" id="UP000007875"/>
    </source>
</evidence>
<protein>
    <recommendedName>
        <fullName evidence="4">AB hydrolase-1 domain-containing protein</fullName>
    </recommendedName>
</protein>
<keyword evidence="3" id="KW-0472">Membrane</keyword>
<feature type="domain" description="AB hydrolase-1" evidence="4">
    <location>
        <begin position="41"/>
        <end position="155"/>
    </location>
</feature>
<dbReference type="Ensembl" id="ENSCSAVT00000020304.1">
    <property type="protein sequence ID" value="ENSCSAVP00000020089.1"/>
    <property type="gene ID" value="ENSCSAVG00000011795.1"/>
</dbReference>
<comment type="similarity">
    <text evidence="1">Belongs to the AB hydrolase superfamily.</text>
</comment>
<dbReference type="PANTHER" id="PTHR43798:SF14">
    <property type="entry name" value="SERINE HYDROLASE-LIKE PROTEIN DDB_G0286239"/>
    <property type="match status" value="1"/>
</dbReference>
<dbReference type="PANTHER" id="PTHR43798">
    <property type="entry name" value="MONOACYLGLYCEROL LIPASE"/>
    <property type="match status" value="1"/>
</dbReference>
<dbReference type="Proteomes" id="UP000007875">
    <property type="component" value="Unassembled WGS sequence"/>
</dbReference>
<dbReference type="OMA" id="YVAIDMP"/>
<proteinExistence type="inferred from homology"/>
<keyword evidence="2" id="KW-0378">Hydrolase</keyword>
<evidence type="ECO:0000259" key="4">
    <source>
        <dbReference type="Pfam" id="PF00561"/>
    </source>
</evidence>
<dbReference type="GO" id="GO:0016020">
    <property type="term" value="C:membrane"/>
    <property type="evidence" value="ECO:0007669"/>
    <property type="project" value="TreeGrafter"/>
</dbReference>
<sequence length="346" mass="39138">MESLENSKYIGTTERGISKDMNIRVPWGVIAGKSFGDSSSPPVLCYHGWLDNCNTFDKLIPLLPQDRYYVAIDMPGVGLSTPLPRGMFNSYHDHVALIERVVSHFKWKTITLLGHSMGANVFGMYSGTFPEKVDKLILIDAPGLFHSYASLAPRVLRNTIELHSSFYENPRPRTRYTYEAAKAKVLADNASLDGPAADVLLERGLIKNNDGTYTFARDTREIFKFYMVLTCDMCKEFAKNVTAATQHIVADKGIFMKVQGQRKEEIDELMDSFTSCKACIACRRATPYPFDKPRISSRGYICISTAQFNLIQFITFFYMFYVFAVIQCISLTYINNKMQLSSALKL</sequence>
<name>H2ZR73_CIOSA</name>
<keyword evidence="3" id="KW-1133">Transmembrane helix</keyword>
<dbReference type="HOGENOM" id="CLU_020336_8_0_1"/>
<reference evidence="5" key="2">
    <citation type="submission" date="2025-08" db="UniProtKB">
        <authorList>
            <consortium name="Ensembl"/>
        </authorList>
    </citation>
    <scope>IDENTIFICATION</scope>
</reference>
<keyword evidence="6" id="KW-1185">Reference proteome</keyword>
<evidence type="ECO:0000256" key="1">
    <source>
        <dbReference type="ARBA" id="ARBA00008645"/>
    </source>
</evidence>
<feature type="transmembrane region" description="Helical" evidence="3">
    <location>
        <begin position="310"/>
        <end position="334"/>
    </location>
</feature>
<reference evidence="6" key="1">
    <citation type="submission" date="2003-08" db="EMBL/GenBank/DDBJ databases">
        <authorList>
            <person name="Birren B."/>
            <person name="Nusbaum C."/>
            <person name="Abebe A."/>
            <person name="Abouelleil A."/>
            <person name="Adekoya E."/>
            <person name="Ait-zahra M."/>
            <person name="Allen N."/>
            <person name="Allen T."/>
            <person name="An P."/>
            <person name="Anderson M."/>
            <person name="Anderson S."/>
            <person name="Arachchi H."/>
            <person name="Armbruster J."/>
            <person name="Bachantsang P."/>
            <person name="Baldwin J."/>
            <person name="Barry A."/>
            <person name="Bayul T."/>
            <person name="Blitshsteyn B."/>
            <person name="Bloom T."/>
            <person name="Blye J."/>
            <person name="Boguslavskiy L."/>
            <person name="Borowsky M."/>
            <person name="Boukhgalter B."/>
            <person name="Brunache A."/>
            <person name="Butler J."/>
            <person name="Calixte N."/>
            <person name="Calvo S."/>
            <person name="Camarata J."/>
            <person name="Campo K."/>
            <person name="Chang J."/>
            <person name="Cheshatsang Y."/>
            <person name="Citroen M."/>
            <person name="Collymore A."/>
            <person name="Considine T."/>
            <person name="Cook A."/>
            <person name="Cooke P."/>
            <person name="Corum B."/>
            <person name="Cuomo C."/>
            <person name="David R."/>
            <person name="Dawoe T."/>
            <person name="Degray S."/>
            <person name="Dodge S."/>
            <person name="Dooley K."/>
            <person name="Dorje P."/>
            <person name="Dorjee K."/>
            <person name="Dorris L."/>
            <person name="Duffey N."/>
            <person name="Dupes A."/>
            <person name="Elkins T."/>
            <person name="Engels R."/>
            <person name="Erickson J."/>
            <person name="Farina A."/>
            <person name="Faro S."/>
            <person name="Ferreira P."/>
            <person name="Fischer H."/>
            <person name="Fitzgerald M."/>
            <person name="Foley K."/>
            <person name="Gage D."/>
            <person name="Galagan J."/>
            <person name="Gearin G."/>
            <person name="Gnerre S."/>
            <person name="Gnirke A."/>
            <person name="Goyette A."/>
            <person name="Graham J."/>
            <person name="Grandbois E."/>
            <person name="Gyaltsen K."/>
            <person name="Hafez N."/>
            <person name="Hagopian D."/>
            <person name="Hagos B."/>
            <person name="Hall J."/>
            <person name="Hatcher B."/>
            <person name="Heller A."/>
            <person name="Higgins H."/>
            <person name="Honan T."/>
            <person name="Horn A."/>
            <person name="Houde N."/>
            <person name="Hughes L."/>
            <person name="Hulme W."/>
            <person name="Husby E."/>
            <person name="Iliev I."/>
            <person name="Jaffe D."/>
            <person name="Jones C."/>
            <person name="Kamal M."/>
            <person name="Kamat A."/>
            <person name="Kamvysselis M."/>
            <person name="Karlsson E."/>
            <person name="Kells C."/>
            <person name="Kieu A."/>
            <person name="Kisner P."/>
            <person name="Kodira C."/>
            <person name="Kulbokas E."/>
            <person name="Labutti K."/>
            <person name="Lama D."/>
            <person name="Landers T."/>
            <person name="Leger J."/>
            <person name="Levine S."/>
            <person name="Lewis D."/>
            <person name="Lewis T."/>
            <person name="Lindblad-toh K."/>
            <person name="Liu X."/>
            <person name="Lokyitsang T."/>
            <person name="Lokyitsang Y."/>
            <person name="Lucien O."/>
            <person name="Lui A."/>
            <person name="Ma L.J."/>
            <person name="Mabbitt R."/>
            <person name="Macdonald J."/>
            <person name="Maclean C."/>
            <person name="Major J."/>
            <person name="Manning J."/>
            <person name="Marabella R."/>
            <person name="Maru K."/>
            <person name="Matthews C."/>
            <person name="Mauceli E."/>
            <person name="Mccarthy M."/>
            <person name="Mcdonough S."/>
            <person name="Mcghee T."/>
            <person name="Meldrim J."/>
            <person name="Meneus L."/>
            <person name="Mesirov J."/>
            <person name="Mihalev A."/>
            <person name="Mihova T."/>
            <person name="Mikkelsen T."/>
            <person name="Mlenga V."/>
            <person name="Moru K."/>
            <person name="Mozes J."/>
            <person name="Mulrain L."/>
            <person name="Munson G."/>
            <person name="Naylor J."/>
            <person name="Newes C."/>
            <person name="Nguyen C."/>
            <person name="Nguyen N."/>
            <person name="Nguyen T."/>
            <person name="Nicol R."/>
            <person name="Nielsen C."/>
            <person name="Nizzari M."/>
            <person name="Norbu C."/>
            <person name="Norbu N."/>
            <person name="O'donnell P."/>
            <person name="Okoawo O."/>
            <person name="O'leary S."/>
            <person name="Omotosho B."/>
            <person name="O'neill K."/>
            <person name="Osman S."/>
            <person name="Parker S."/>
            <person name="Perrin D."/>
            <person name="Phunkhang P."/>
            <person name="Piqani B."/>
            <person name="Purcell S."/>
            <person name="Rachupka T."/>
            <person name="Ramasamy U."/>
            <person name="Rameau R."/>
            <person name="Ray V."/>
            <person name="Raymond C."/>
            <person name="Retta R."/>
            <person name="Richardson S."/>
            <person name="Rise C."/>
            <person name="Rodriguez J."/>
            <person name="Rogers J."/>
            <person name="Rogov P."/>
            <person name="Rutman M."/>
            <person name="Schupbach R."/>
            <person name="Seaman C."/>
            <person name="Settipalli S."/>
            <person name="Sharpe T."/>
            <person name="Sheridan J."/>
            <person name="Sherpa N."/>
            <person name="Shi J."/>
            <person name="Smirnov S."/>
            <person name="Smith C."/>
            <person name="Sougnez C."/>
            <person name="Spencer B."/>
            <person name="Stalker J."/>
            <person name="Stange-thomann N."/>
            <person name="Stavropoulos S."/>
            <person name="Stetson K."/>
            <person name="Stone C."/>
            <person name="Stone S."/>
            <person name="Stubbs M."/>
            <person name="Talamas J."/>
            <person name="Tchuinga P."/>
            <person name="Tenzing P."/>
            <person name="Tesfaye S."/>
            <person name="Theodore J."/>
            <person name="Thoulutsang Y."/>
            <person name="Topham K."/>
            <person name="Towey S."/>
            <person name="Tsamla T."/>
            <person name="Tsomo N."/>
            <person name="Vallee D."/>
            <person name="Vassiliev H."/>
            <person name="Venkataraman V."/>
            <person name="Vinson J."/>
            <person name="Vo A."/>
            <person name="Wade C."/>
            <person name="Wang S."/>
            <person name="Wangchuk T."/>
            <person name="Wangdi T."/>
            <person name="Whittaker C."/>
            <person name="Wilkinson J."/>
            <person name="Wu Y."/>
            <person name="Wyman D."/>
            <person name="Yadav S."/>
            <person name="Yang S."/>
            <person name="Yang X."/>
            <person name="Yeager S."/>
            <person name="Yee E."/>
            <person name="Young G."/>
            <person name="Zainoun J."/>
            <person name="Zembeck L."/>
            <person name="Zimmer A."/>
            <person name="Zody M."/>
            <person name="Lander E."/>
        </authorList>
    </citation>
    <scope>NUCLEOTIDE SEQUENCE [LARGE SCALE GENOMIC DNA]</scope>
</reference>
<organism evidence="5 6">
    <name type="scientific">Ciona savignyi</name>
    <name type="common">Pacific transparent sea squirt</name>
    <dbReference type="NCBI Taxonomy" id="51511"/>
    <lineage>
        <taxon>Eukaryota</taxon>
        <taxon>Metazoa</taxon>
        <taxon>Chordata</taxon>
        <taxon>Tunicata</taxon>
        <taxon>Ascidiacea</taxon>
        <taxon>Phlebobranchia</taxon>
        <taxon>Cionidae</taxon>
        <taxon>Ciona</taxon>
    </lineage>
</organism>
<evidence type="ECO:0000256" key="3">
    <source>
        <dbReference type="SAM" id="Phobius"/>
    </source>
</evidence>
<dbReference type="GO" id="GO:0016787">
    <property type="term" value="F:hydrolase activity"/>
    <property type="evidence" value="ECO:0007669"/>
    <property type="project" value="UniProtKB-KW"/>
</dbReference>
<dbReference type="Pfam" id="PF00561">
    <property type="entry name" value="Abhydrolase_1"/>
    <property type="match status" value="1"/>
</dbReference>
<evidence type="ECO:0000256" key="2">
    <source>
        <dbReference type="ARBA" id="ARBA00022801"/>
    </source>
</evidence>
<keyword evidence="3" id="KW-0812">Transmembrane</keyword>
<dbReference type="SUPFAM" id="SSF53474">
    <property type="entry name" value="alpha/beta-Hydrolases"/>
    <property type="match status" value="1"/>
</dbReference>